<keyword evidence="1" id="KW-0229">DNA integration</keyword>
<dbReference type="PANTHER" id="PTHR30349">
    <property type="entry name" value="PHAGE INTEGRASE-RELATED"/>
    <property type="match status" value="1"/>
</dbReference>
<dbReference type="AlphaFoldDB" id="A0A2A2H8X7"/>
<proteinExistence type="predicted"/>
<feature type="domain" description="Tyr recombinase" evidence="5">
    <location>
        <begin position="126"/>
        <end position="319"/>
    </location>
</feature>
<evidence type="ECO:0000256" key="4">
    <source>
        <dbReference type="PROSITE-ProRule" id="PRU01248"/>
    </source>
</evidence>
<dbReference type="InterPro" id="IPR013762">
    <property type="entry name" value="Integrase-like_cat_sf"/>
</dbReference>
<dbReference type="InterPro" id="IPR002104">
    <property type="entry name" value="Integrase_catalytic"/>
</dbReference>
<dbReference type="GO" id="GO:0006310">
    <property type="term" value="P:DNA recombination"/>
    <property type="evidence" value="ECO:0007669"/>
    <property type="project" value="UniProtKB-KW"/>
</dbReference>
<dbReference type="GO" id="GO:0003677">
    <property type="term" value="F:DNA binding"/>
    <property type="evidence" value="ECO:0007669"/>
    <property type="project" value="UniProtKB-UniRule"/>
</dbReference>
<keyword evidence="2 4" id="KW-0238">DNA-binding</keyword>
<dbReference type="EMBL" id="LMVM01000002">
    <property type="protein sequence ID" value="PAV05713.1"/>
    <property type="molecule type" value="Genomic_DNA"/>
</dbReference>
<keyword evidence="3" id="KW-0233">DNA recombination</keyword>
<gene>
    <name evidence="7" type="ORF">ASJ80_08250</name>
</gene>
<reference evidence="7 8" key="1">
    <citation type="journal article" date="2017" name="BMC Genomics">
        <title>Genomic analysis of methanogenic archaea reveals a shift towards energy conservation.</title>
        <authorList>
            <person name="Gilmore S.P."/>
            <person name="Henske J.K."/>
            <person name="Sexton J.A."/>
            <person name="Solomon K.V."/>
            <person name="Seppala S."/>
            <person name="Yoo J.I."/>
            <person name="Huyett L.M."/>
            <person name="Pressman A."/>
            <person name="Cogan J.Z."/>
            <person name="Kivenson V."/>
            <person name="Peng X."/>
            <person name="Tan Y."/>
            <person name="Valentine D.L."/>
            <person name="O'Malley M.A."/>
        </authorList>
    </citation>
    <scope>NUCLEOTIDE SEQUENCE [LARGE SCALE GENOMIC DNA]</scope>
    <source>
        <strain evidence="7 8">M.o.H.</strain>
    </source>
</reference>
<evidence type="ECO:0000259" key="6">
    <source>
        <dbReference type="PROSITE" id="PS51900"/>
    </source>
</evidence>
<dbReference type="CDD" id="cd00397">
    <property type="entry name" value="DNA_BRE_C"/>
    <property type="match status" value="1"/>
</dbReference>
<dbReference type="OrthoDB" id="142712at2157"/>
<evidence type="ECO:0000256" key="2">
    <source>
        <dbReference type="ARBA" id="ARBA00023125"/>
    </source>
</evidence>
<evidence type="ECO:0000313" key="8">
    <source>
        <dbReference type="Proteomes" id="UP000217784"/>
    </source>
</evidence>
<dbReference type="Pfam" id="PF00589">
    <property type="entry name" value="Phage_integrase"/>
    <property type="match status" value="1"/>
</dbReference>
<dbReference type="PANTHER" id="PTHR30349:SF41">
    <property type="entry name" value="INTEGRASE_RECOMBINASE PROTEIN MJ0367-RELATED"/>
    <property type="match status" value="1"/>
</dbReference>
<dbReference type="Gene3D" id="1.10.443.10">
    <property type="entry name" value="Intergrase catalytic core"/>
    <property type="match status" value="1"/>
</dbReference>
<name>A0A2A2H8X7_METBR</name>
<dbReference type="SUPFAM" id="SSF56349">
    <property type="entry name" value="DNA breaking-rejoining enzymes"/>
    <property type="match status" value="1"/>
</dbReference>
<dbReference type="PROSITE" id="PS51900">
    <property type="entry name" value="CB"/>
    <property type="match status" value="1"/>
</dbReference>
<evidence type="ECO:0000256" key="1">
    <source>
        <dbReference type="ARBA" id="ARBA00022908"/>
    </source>
</evidence>
<evidence type="ECO:0008006" key="9">
    <source>
        <dbReference type="Google" id="ProtNLM"/>
    </source>
</evidence>
<dbReference type="InterPro" id="IPR050090">
    <property type="entry name" value="Tyrosine_recombinase_XerCD"/>
</dbReference>
<dbReference type="RefSeq" id="WP_069583059.1">
    <property type="nucleotide sequence ID" value="NZ_LMVM01000002.1"/>
</dbReference>
<dbReference type="PROSITE" id="PS51898">
    <property type="entry name" value="TYR_RECOMBINASE"/>
    <property type="match status" value="1"/>
</dbReference>
<organism evidence="7 8">
    <name type="scientific">Methanobacterium bryantii</name>
    <dbReference type="NCBI Taxonomy" id="2161"/>
    <lineage>
        <taxon>Archaea</taxon>
        <taxon>Methanobacteriati</taxon>
        <taxon>Methanobacteriota</taxon>
        <taxon>Methanomada group</taxon>
        <taxon>Methanobacteria</taxon>
        <taxon>Methanobacteriales</taxon>
        <taxon>Methanobacteriaceae</taxon>
        <taxon>Methanobacterium</taxon>
    </lineage>
</organism>
<keyword evidence="8" id="KW-1185">Reference proteome</keyword>
<evidence type="ECO:0000259" key="5">
    <source>
        <dbReference type="PROSITE" id="PS51898"/>
    </source>
</evidence>
<evidence type="ECO:0000256" key="3">
    <source>
        <dbReference type="ARBA" id="ARBA00023172"/>
    </source>
</evidence>
<accession>A0A2A2H8X7</accession>
<comment type="caution">
    <text evidence="7">The sequence shown here is derived from an EMBL/GenBank/DDBJ whole genome shotgun (WGS) entry which is preliminary data.</text>
</comment>
<evidence type="ECO:0000313" key="7">
    <source>
        <dbReference type="EMBL" id="PAV05713.1"/>
    </source>
</evidence>
<feature type="domain" description="Core-binding (CB)" evidence="6">
    <location>
        <begin position="13"/>
        <end position="107"/>
    </location>
</feature>
<dbReference type="Proteomes" id="UP000217784">
    <property type="component" value="Unassembled WGS sequence"/>
</dbReference>
<dbReference type="InterPro" id="IPR011010">
    <property type="entry name" value="DNA_brk_join_enz"/>
</dbReference>
<dbReference type="InterPro" id="IPR044068">
    <property type="entry name" value="CB"/>
</dbReference>
<sequence>MQRANLKPTKDKIQKEKVIQDWLDGLRPATIDNYLKALALFTQLTGKSPTELLEITWKEQEERTPPWQQSIEKWYTLLKEYDQKTNASKTTSNVRKANISAFFHFYRIMTPKTYLKRKKDNLIIKNEREGLTKQDIKDALHGANSFKIKALILTQATSGIAIQDVLQLNIEQFYDGLIDLKEGYQICKIHHKRTKSSREHYTFISFEAVALIKKYIKLERLGHSKGPLFTSRDNVDTRYSYRTYAIMIYRLNKKLGWYKGNYRYGKLTTHMFRKFFETQLTNAGIINDHLVHLMGWKHKDPLKATYYLANPDELQKSYIKHLDYLTLENVETITLNSPEVKQLQDQIDSQQKLIDQILRESKIEEEYDKLRKK</sequence>
<dbReference type="GO" id="GO:0015074">
    <property type="term" value="P:DNA integration"/>
    <property type="evidence" value="ECO:0007669"/>
    <property type="project" value="UniProtKB-KW"/>
</dbReference>
<protein>
    <recommendedName>
        <fullName evidence="9">Tyr recombinase domain-containing protein</fullName>
    </recommendedName>
</protein>